<proteinExistence type="predicted"/>
<dbReference type="Proteomes" id="UP000265140">
    <property type="component" value="Chromosome 17"/>
</dbReference>
<dbReference type="InParanoid" id="A0A3P8XWU9"/>
<dbReference type="PANTHER" id="PTHR47139:SF3">
    <property type="entry name" value="SI:CH73-361P23.3"/>
    <property type="match status" value="1"/>
</dbReference>
<accession>A0A3P8XWU9</accession>
<dbReference type="GeneTree" id="ENSGT01030000235084"/>
<dbReference type="Gene3D" id="2.10.50.10">
    <property type="entry name" value="Tumor Necrosis Factor Receptor, subunit A, domain 2"/>
    <property type="match status" value="2"/>
</dbReference>
<dbReference type="GO" id="GO:0042127">
    <property type="term" value="P:regulation of cell population proliferation"/>
    <property type="evidence" value="ECO:0007669"/>
    <property type="project" value="TreeGrafter"/>
</dbReference>
<feature type="region of interest" description="Disordered" evidence="2">
    <location>
        <begin position="139"/>
        <end position="192"/>
    </location>
</feature>
<dbReference type="GO" id="GO:0038023">
    <property type="term" value="F:signaling receptor activity"/>
    <property type="evidence" value="ECO:0007669"/>
    <property type="project" value="TreeGrafter"/>
</dbReference>
<protein>
    <recommendedName>
        <fullName evidence="4">TNFR-Cys domain-containing protein</fullName>
    </recommendedName>
</protein>
<dbReference type="Ensembl" id="ENSELUT00000004694.3">
    <property type="protein sequence ID" value="ENSELUP00000008957.2"/>
    <property type="gene ID" value="ENSELUG00000009550.3"/>
</dbReference>
<dbReference type="SUPFAM" id="SSF57184">
    <property type="entry name" value="Growth factor receptor domain"/>
    <property type="match status" value="1"/>
</dbReference>
<keyword evidence="3" id="KW-0732">Signal</keyword>
<evidence type="ECO:0000313" key="6">
    <source>
        <dbReference type="Proteomes" id="UP000265140"/>
    </source>
</evidence>
<dbReference type="InterPro" id="IPR001368">
    <property type="entry name" value="TNFR/NGFR_Cys_rich_reg"/>
</dbReference>
<dbReference type="InterPro" id="IPR009030">
    <property type="entry name" value="Growth_fac_rcpt_cys_sf"/>
</dbReference>
<name>A0A3P8XWU9_ESOLU</name>
<evidence type="ECO:0000313" key="5">
    <source>
        <dbReference type="Ensembl" id="ENSELUP00000008957.2"/>
    </source>
</evidence>
<feature type="chain" id="PRO_5028349408" description="TNFR-Cys domain-containing protein" evidence="3">
    <location>
        <begin position="20"/>
        <end position="243"/>
    </location>
</feature>
<keyword evidence="1" id="KW-1015">Disulfide bond</keyword>
<reference evidence="5" key="2">
    <citation type="submission" date="2020-02" db="EMBL/GenBank/DDBJ databases">
        <title>Esox lucius (northern pike) genome, fEsoLuc1, primary haplotype.</title>
        <authorList>
            <person name="Myers G."/>
            <person name="Karagic N."/>
            <person name="Meyer A."/>
            <person name="Pippel M."/>
            <person name="Reichard M."/>
            <person name="Winkler S."/>
            <person name="Tracey A."/>
            <person name="Sims Y."/>
            <person name="Howe K."/>
            <person name="Rhie A."/>
            <person name="Formenti G."/>
            <person name="Durbin R."/>
            <person name="Fedrigo O."/>
            <person name="Jarvis E.D."/>
        </authorList>
    </citation>
    <scope>NUCLEOTIDE SEQUENCE [LARGE SCALE GENOMIC DNA]</scope>
</reference>
<evidence type="ECO:0000256" key="3">
    <source>
        <dbReference type="SAM" id="SignalP"/>
    </source>
</evidence>
<feature type="domain" description="TNFR-Cys" evidence="4">
    <location>
        <begin position="34"/>
        <end position="67"/>
    </location>
</feature>
<dbReference type="PROSITE" id="PS50050">
    <property type="entry name" value="TNFR_NGFR_2"/>
    <property type="match status" value="1"/>
</dbReference>
<feature type="disulfide bond" evidence="1">
    <location>
        <begin position="35"/>
        <end position="50"/>
    </location>
</feature>
<sequence length="243" mass="26603">IMILLRFWMLICLVVFTFGNTCERVSRRNRGCEPCPENYFSNRPNDSQQCQPCTKLTNCSKTSDTICQCRSGFISRDSVSSICKCPEGSGLEQSEKVCHPCPQGSFTARHDSECVPWKTCRSGVKTVGNKTSDVICNDDPESNGTKFPPIHPTSPTASPQTVSTMTTPHPTAASVTPVITSEGPKAPKSTENYENGVMTRIGSVLLLTVLLTAVTCIESWCREPVEENEDTNLSSMVKPPTLE</sequence>
<feature type="repeat" description="TNFR-Cys" evidence="1">
    <location>
        <begin position="34"/>
        <end position="67"/>
    </location>
</feature>
<reference evidence="5" key="3">
    <citation type="submission" date="2025-08" db="UniProtKB">
        <authorList>
            <consortium name="Ensembl"/>
        </authorList>
    </citation>
    <scope>IDENTIFICATION</scope>
</reference>
<reference evidence="5" key="4">
    <citation type="submission" date="2025-09" db="UniProtKB">
        <authorList>
            <consortium name="Ensembl"/>
        </authorList>
    </citation>
    <scope>IDENTIFICATION</scope>
</reference>
<keyword evidence="6" id="KW-1185">Reference proteome</keyword>
<evidence type="ECO:0000256" key="1">
    <source>
        <dbReference type="PROSITE-ProRule" id="PRU00206"/>
    </source>
</evidence>
<reference evidence="6" key="1">
    <citation type="journal article" date="2014" name="PLoS ONE">
        <title>The genome and linkage map of the northern pike (Esox lucius): conserved synteny revealed between the salmonid sister group and the Neoteleostei.</title>
        <authorList>
            <person name="Rondeau E.B."/>
            <person name="Minkley D.R."/>
            <person name="Leong J.S."/>
            <person name="Messmer A.M."/>
            <person name="Jantzen J.R."/>
            <person name="von Schalburg K.R."/>
            <person name="Lemon C."/>
            <person name="Bird N.H."/>
            <person name="Koop B.F."/>
        </authorList>
    </citation>
    <scope>NUCLEOTIDE SEQUENCE</scope>
</reference>
<organism evidence="5 6">
    <name type="scientific">Esox lucius</name>
    <name type="common">Northern pike</name>
    <dbReference type="NCBI Taxonomy" id="8010"/>
    <lineage>
        <taxon>Eukaryota</taxon>
        <taxon>Metazoa</taxon>
        <taxon>Chordata</taxon>
        <taxon>Craniata</taxon>
        <taxon>Vertebrata</taxon>
        <taxon>Euteleostomi</taxon>
        <taxon>Actinopterygii</taxon>
        <taxon>Neopterygii</taxon>
        <taxon>Teleostei</taxon>
        <taxon>Protacanthopterygii</taxon>
        <taxon>Esociformes</taxon>
        <taxon>Esocidae</taxon>
        <taxon>Esox</taxon>
    </lineage>
</organism>
<comment type="caution">
    <text evidence="1">Lacks conserved residue(s) required for the propagation of feature annotation.</text>
</comment>
<dbReference type="PANTHER" id="PTHR47139">
    <property type="entry name" value="TUMOR NECROSIS FACTOR RECEPTOR SUPERFAMILY MEMBER 9"/>
    <property type="match status" value="1"/>
</dbReference>
<dbReference type="FunCoup" id="A0A3P8XWU9">
    <property type="interactions" value="122"/>
</dbReference>
<evidence type="ECO:0000256" key="2">
    <source>
        <dbReference type="SAM" id="MobiDB-lite"/>
    </source>
</evidence>
<feature type="signal peptide" evidence="3">
    <location>
        <begin position="1"/>
        <end position="19"/>
    </location>
</feature>
<evidence type="ECO:0000259" key="4">
    <source>
        <dbReference type="PROSITE" id="PS50050"/>
    </source>
</evidence>
<feature type="compositionally biased region" description="Polar residues" evidence="2">
    <location>
        <begin position="153"/>
        <end position="179"/>
    </location>
</feature>
<dbReference type="SMART" id="SM00208">
    <property type="entry name" value="TNFR"/>
    <property type="match status" value="2"/>
</dbReference>
<dbReference type="AlphaFoldDB" id="A0A3P8XWU9"/>
<dbReference type="OMA" id="CKKWREC"/>
<dbReference type="SMART" id="SM01411">
    <property type="entry name" value="Ephrin_rec_like"/>
    <property type="match status" value="2"/>
</dbReference>